<proteinExistence type="predicted"/>
<keyword evidence="2" id="KW-1185">Reference proteome</keyword>
<dbReference type="OrthoDB" id="5821096at2"/>
<evidence type="ECO:0000313" key="1">
    <source>
        <dbReference type="EMBL" id="SHF83073.1"/>
    </source>
</evidence>
<gene>
    <name evidence="1" type="ORF">SAMN02745753_02696</name>
</gene>
<dbReference type="RefSeq" id="WP_072840212.1">
    <property type="nucleotide sequence ID" value="NZ_FQVF01000012.1"/>
</dbReference>
<dbReference type="EMBL" id="FQVF01000012">
    <property type="protein sequence ID" value="SHF83073.1"/>
    <property type="molecule type" value="Genomic_DNA"/>
</dbReference>
<reference evidence="2" key="1">
    <citation type="submission" date="2016-11" db="EMBL/GenBank/DDBJ databases">
        <authorList>
            <person name="Varghese N."/>
            <person name="Submissions S."/>
        </authorList>
    </citation>
    <scope>NUCLEOTIDE SEQUENCE [LARGE SCALE GENOMIC DNA]</scope>
    <source>
        <strain evidence="2">DSM 16579</strain>
    </source>
</reference>
<dbReference type="AlphaFoldDB" id="A0A1M5EV06"/>
<accession>A0A1M5EV06</accession>
<sequence>MKNNQLLYVLYGAENTGKTSTLRYLAQKLDKVATLTSGRIECELDFSVTFKIKEKIVSIVTPGDNAEIIKEHLGLNDVPSSNIIICASRTRGQTTDFLWANYTEEQLRWVNKMYVYLDDEKHINACNRSVAHFLFESLLLELHTE</sequence>
<name>A0A1M5EV06_9GAMM</name>
<evidence type="ECO:0000313" key="2">
    <source>
        <dbReference type="Proteomes" id="UP000184517"/>
    </source>
</evidence>
<organism evidence="1 2">
    <name type="scientific">Marinomonas polaris DSM 16579</name>
    <dbReference type="NCBI Taxonomy" id="1122206"/>
    <lineage>
        <taxon>Bacteria</taxon>
        <taxon>Pseudomonadati</taxon>
        <taxon>Pseudomonadota</taxon>
        <taxon>Gammaproteobacteria</taxon>
        <taxon>Oceanospirillales</taxon>
        <taxon>Oceanospirillaceae</taxon>
        <taxon>Marinomonas</taxon>
    </lineage>
</organism>
<dbReference type="STRING" id="1122206.SAMN02745753_02696"/>
<protein>
    <submittedName>
        <fullName evidence="1">Uncharacterized protein</fullName>
    </submittedName>
</protein>
<dbReference type="Proteomes" id="UP000184517">
    <property type="component" value="Unassembled WGS sequence"/>
</dbReference>